<dbReference type="Proteomes" id="UP000516437">
    <property type="component" value="Chromosome 8"/>
</dbReference>
<accession>A0A6A1UV81</accession>
<protein>
    <recommendedName>
        <fullName evidence="3">Disease resistance protein RPS2</fullName>
    </recommendedName>
</protein>
<evidence type="ECO:0000313" key="1">
    <source>
        <dbReference type="EMBL" id="KAB1202990.1"/>
    </source>
</evidence>
<comment type="caution">
    <text evidence="1">The sequence shown here is derived from an EMBL/GenBank/DDBJ whole genome shotgun (WGS) entry which is preliminary data.</text>
</comment>
<dbReference type="AlphaFoldDB" id="A0A6A1UV81"/>
<dbReference type="EMBL" id="RXIC02000026">
    <property type="protein sequence ID" value="KAB1202990.1"/>
    <property type="molecule type" value="Genomic_DNA"/>
</dbReference>
<name>A0A6A1UV81_9ROSI</name>
<evidence type="ECO:0008006" key="3">
    <source>
        <dbReference type="Google" id="ProtNLM"/>
    </source>
</evidence>
<sequence>MEEIIITKNVEEEGKTTSSKELVPHLEELCLGDLSILKRFCIGHNIRFLSLKQLIIEHCPKLISFIFNPDSSGTTVGEKVNANERAHNVGQPLFSEEIVYSDLINVGGGGAQWISLEAARRLLNSREWSWKPC</sequence>
<evidence type="ECO:0000313" key="2">
    <source>
        <dbReference type="Proteomes" id="UP000516437"/>
    </source>
</evidence>
<proteinExistence type="predicted"/>
<organism evidence="1 2">
    <name type="scientific">Morella rubra</name>
    <name type="common">Chinese bayberry</name>
    <dbReference type="NCBI Taxonomy" id="262757"/>
    <lineage>
        <taxon>Eukaryota</taxon>
        <taxon>Viridiplantae</taxon>
        <taxon>Streptophyta</taxon>
        <taxon>Embryophyta</taxon>
        <taxon>Tracheophyta</taxon>
        <taxon>Spermatophyta</taxon>
        <taxon>Magnoliopsida</taxon>
        <taxon>eudicotyledons</taxon>
        <taxon>Gunneridae</taxon>
        <taxon>Pentapetalae</taxon>
        <taxon>rosids</taxon>
        <taxon>fabids</taxon>
        <taxon>Fagales</taxon>
        <taxon>Myricaceae</taxon>
        <taxon>Morella</taxon>
    </lineage>
</organism>
<reference evidence="1 2" key="1">
    <citation type="journal article" date="2019" name="Plant Biotechnol. J.">
        <title>The red bayberry genome and genetic basis of sex determination.</title>
        <authorList>
            <person name="Jia H.M."/>
            <person name="Jia H.J."/>
            <person name="Cai Q.L."/>
            <person name="Wang Y."/>
            <person name="Zhao H.B."/>
            <person name="Yang W.F."/>
            <person name="Wang G.Y."/>
            <person name="Li Y.H."/>
            <person name="Zhan D.L."/>
            <person name="Shen Y.T."/>
            <person name="Niu Q.F."/>
            <person name="Chang L."/>
            <person name="Qiu J."/>
            <person name="Zhao L."/>
            <person name="Xie H.B."/>
            <person name="Fu W.Y."/>
            <person name="Jin J."/>
            <person name="Li X.W."/>
            <person name="Jiao Y."/>
            <person name="Zhou C.C."/>
            <person name="Tu T."/>
            <person name="Chai C.Y."/>
            <person name="Gao J.L."/>
            <person name="Fan L.J."/>
            <person name="van de Weg E."/>
            <person name="Wang J.Y."/>
            <person name="Gao Z.S."/>
        </authorList>
    </citation>
    <scope>NUCLEOTIDE SEQUENCE [LARGE SCALE GENOMIC DNA]</scope>
    <source>
        <tissue evidence="1">Leaves</tissue>
    </source>
</reference>
<gene>
    <name evidence="1" type="ORF">CJ030_MR8G024589</name>
</gene>
<keyword evidence="2" id="KW-1185">Reference proteome</keyword>